<dbReference type="Gene3D" id="1.10.1740.10">
    <property type="match status" value="1"/>
</dbReference>
<dbReference type="InterPro" id="IPR013325">
    <property type="entry name" value="RNA_pol_sigma_r2"/>
</dbReference>
<dbReference type="PANTHER" id="PTHR47756:SF2">
    <property type="entry name" value="BLL6612 PROTEIN"/>
    <property type="match status" value="1"/>
</dbReference>
<reference evidence="7 8" key="1">
    <citation type="submission" date="2019-06" db="EMBL/GenBank/DDBJ databases">
        <title>Sequencing the genomes of 1000 actinobacteria strains.</title>
        <authorList>
            <person name="Klenk H.-P."/>
        </authorList>
    </citation>
    <scope>NUCLEOTIDE SEQUENCE [LARGE SCALE GENOMIC DNA]</scope>
    <source>
        <strain evidence="7 8">DSM 18031</strain>
    </source>
</reference>
<dbReference type="Proteomes" id="UP000318331">
    <property type="component" value="Unassembled WGS sequence"/>
</dbReference>
<dbReference type="InterPro" id="IPR046531">
    <property type="entry name" value="DUF6596"/>
</dbReference>
<organism evidence="7 8">
    <name type="scientific">Klugiella xanthotipulae</name>
    <dbReference type="NCBI Taxonomy" id="244735"/>
    <lineage>
        <taxon>Bacteria</taxon>
        <taxon>Bacillati</taxon>
        <taxon>Actinomycetota</taxon>
        <taxon>Actinomycetes</taxon>
        <taxon>Micrococcales</taxon>
        <taxon>Microbacteriaceae</taxon>
        <taxon>Klugiella</taxon>
    </lineage>
</organism>
<dbReference type="AlphaFoldDB" id="A0A543HXS4"/>
<dbReference type="PANTHER" id="PTHR47756">
    <property type="entry name" value="BLL6612 PROTEIN-RELATED"/>
    <property type="match status" value="1"/>
</dbReference>
<evidence type="ECO:0000256" key="4">
    <source>
        <dbReference type="ARBA" id="ARBA00023163"/>
    </source>
</evidence>
<comment type="similarity">
    <text evidence="1">Belongs to the sigma-70 factor family. ECF subfamily.</text>
</comment>
<keyword evidence="3" id="KW-0731">Sigma factor</keyword>
<dbReference type="GO" id="GO:0003677">
    <property type="term" value="F:DNA binding"/>
    <property type="evidence" value="ECO:0007669"/>
    <property type="project" value="InterPro"/>
</dbReference>
<proteinExistence type="inferred from homology"/>
<feature type="domain" description="RNA polymerase sigma factor 70 region 4 type 2" evidence="5">
    <location>
        <begin position="112"/>
        <end position="160"/>
    </location>
</feature>
<dbReference type="InterPro" id="IPR036388">
    <property type="entry name" value="WH-like_DNA-bd_sf"/>
</dbReference>
<dbReference type="GO" id="GO:0016987">
    <property type="term" value="F:sigma factor activity"/>
    <property type="evidence" value="ECO:0007669"/>
    <property type="project" value="UniProtKB-KW"/>
</dbReference>
<keyword evidence="8" id="KW-1185">Reference proteome</keyword>
<dbReference type="SUPFAM" id="SSF88659">
    <property type="entry name" value="Sigma3 and sigma4 domains of RNA polymerase sigma factors"/>
    <property type="match status" value="1"/>
</dbReference>
<evidence type="ECO:0000256" key="1">
    <source>
        <dbReference type="ARBA" id="ARBA00010641"/>
    </source>
</evidence>
<dbReference type="InterPro" id="IPR013324">
    <property type="entry name" value="RNA_pol_sigma_r3/r4-like"/>
</dbReference>
<dbReference type="OrthoDB" id="9780299at2"/>
<sequence>MSVEGADQAVAALVREHWASLLRSLISFSGRVDLAEDALAAACERALSSWGGQTPAHPVAWIRRTAQRALIDELRHEQAFARRQHLVVTEESVEANESTLGMVDDRVEMLWLACHPALGSESRPLLALRFVFGLSTERIARMFLVSTSTMAARITRAKKRAALAGFALTSSREHPERADDVARAISVAYAAAYFASDESAADLVTLLHQTAGSRPHPALNALAVLISLTHARRDARIGADGRLLTLAEQDRSLWHVSEMTAALRQYTALSPSVGYAEELRAYATIEAAHAVAPDSERTNWRLIDAAHDRLAQLGDSPLDRLERAAGRAASGRPIARADVERLRRELPDHHRVLVVGAHLLRQEGDDLGADDLLRRAIELCEYEHERHALHHLLSDSGASGATSD</sequence>
<evidence type="ECO:0000256" key="3">
    <source>
        <dbReference type="ARBA" id="ARBA00023082"/>
    </source>
</evidence>
<name>A0A543HXS4_9MICO</name>
<evidence type="ECO:0000256" key="2">
    <source>
        <dbReference type="ARBA" id="ARBA00023015"/>
    </source>
</evidence>
<dbReference type="Pfam" id="PF08281">
    <property type="entry name" value="Sigma70_r4_2"/>
    <property type="match status" value="1"/>
</dbReference>
<dbReference type="EMBL" id="VFPN01000002">
    <property type="protein sequence ID" value="TQM63121.1"/>
    <property type="molecule type" value="Genomic_DNA"/>
</dbReference>
<dbReference type="GO" id="GO:0006352">
    <property type="term" value="P:DNA-templated transcription initiation"/>
    <property type="evidence" value="ECO:0007669"/>
    <property type="project" value="InterPro"/>
</dbReference>
<evidence type="ECO:0000259" key="5">
    <source>
        <dbReference type="Pfam" id="PF08281"/>
    </source>
</evidence>
<evidence type="ECO:0000313" key="8">
    <source>
        <dbReference type="Proteomes" id="UP000318331"/>
    </source>
</evidence>
<dbReference type="SUPFAM" id="SSF88946">
    <property type="entry name" value="Sigma2 domain of RNA polymerase sigma factors"/>
    <property type="match status" value="1"/>
</dbReference>
<accession>A0A543HXS4</accession>
<dbReference type="Gene3D" id="1.10.10.10">
    <property type="entry name" value="Winged helix-like DNA-binding domain superfamily/Winged helix DNA-binding domain"/>
    <property type="match status" value="1"/>
</dbReference>
<protein>
    <submittedName>
        <fullName evidence="7">RNA polymerase sigma-70 factor (ECF subfamily)</fullName>
    </submittedName>
</protein>
<keyword evidence="2" id="KW-0805">Transcription regulation</keyword>
<feature type="domain" description="DUF6596" evidence="6">
    <location>
        <begin position="177"/>
        <end position="264"/>
    </location>
</feature>
<comment type="caution">
    <text evidence="7">The sequence shown here is derived from an EMBL/GenBank/DDBJ whole genome shotgun (WGS) entry which is preliminary data.</text>
</comment>
<keyword evidence="4" id="KW-0804">Transcription</keyword>
<evidence type="ECO:0000259" key="6">
    <source>
        <dbReference type="Pfam" id="PF20239"/>
    </source>
</evidence>
<evidence type="ECO:0000313" key="7">
    <source>
        <dbReference type="EMBL" id="TQM63121.1"/>
    </source>
</evidence>
<dbReference type="InterPro" id="IPR013249">
    <property type="entry name" value="RNA_pol_sigma70_r4_t2"/>
</dbReference>
<dbReference type="Pfam" id="PF20239">
    <property type="entry name" value="DUF6596"/>
    <property type="match status" value="1"/>
</dbReference>
<gene>
    <name evidence="7" type="ORF">FB466_1373</name>
</gene>